<protein>
    <submittedName>
        <fullName evidence="1">Uncharacterized protein</fullName>
    </submittedName>
</protein>
<evidence type="ECO:0000313" key="1">
    <source>
        <dbReference type="EnsemblMetazoa" id="GAUT043323-PA"/>
    </source>
</evidence>
<evidence type="ECO:0000313" key="2">
    <source>
        <dbReference type="Proteomes" id="UP000078200"/>
    </source>
</evidence>
<organism evidence="1 2">
    <name type="scientific">Glossina austeni</name>
    <name type="common">Savannah tsetse fly</name>
    <dbReference type="NCBI Taxonomy" id="7395"/>
    <lineage>
        <taxon>Eukaryota</taxon>
        <taxon>Metazoa</taxon>
        <taxon>Ecdysozoa</taxon>
        <taxon>Arthropoda</taxon>
        <taxon>Hexapoda</taxon>
        <taxon>Insecta</taxon>
        <taxon>Pterygota</taxon>
        <taxon>Neoptera</taxon>
        <taxon>Endopterygota</taxon>
        <taxon>Diptera</taxon>
        <taxon>Brachycera</taxon>
        <taxon>Muscomorpha</taxon>
        <taxon>Hippoboscoidea</taxon>
        <taxon>Glossinidae</taxon>
        <taxon>Glossina</taxon>
    </lineage>
</organism>
<accession>A0A1A9VPC4</accession>
<dbReference type="EnsemblMetazoa" id="GAUT043323-RA">
    <property type="protein sequence ID" value="GAUT043323-PA"/>
    <property type="gene ID" value="GAUT043323"/>
</dbReference>
<keyword evidence="2" id="KW-1185">Reference proteome</keyword>
<dbReference type="Proteomes" id="UP000078200">
    <property type="component" value="Unassembled WGS sequence"/>
</dbReference>
<proteinExistence type="predicted"/>
<reference evidence="1" key="1">
    <citation type="submission" date="2020-05" db="UniProtKB">
        <authorList>
            <consortium name="EnsemblMetazoa"/>
        </authorList>
    </citation>
    <scope>IDENTIFICATION</scope>
    <source>
        <strain evidence="1">TTRI</strain>
    </source>
</reference>
<dbReference type="VEuPathDB" id="VectorBase:GAUT043323"/>
<sequence>MDLDHGQRKVPLPALLGFRANRKRYEDIWAWTAVREVEVGYILLLCSNSSPLQGLAQTLSKTKRKIDEYEVLDYNTHVGIFCSVYIEVPMASVNNGGEKSN</sequence>
<name>A0A1A9VPC4_GLOAU</name>
<dbReference type="AlphaFoldDB" id="A0A1A9VPC4"/>